<accession>A0A8X7NGD6</accession>
<dbReference type="CDD" id="cd00078">
    <property type="entry name" value="HECTc"/>
    <property type="match status" value="1"/>
</dbReference>
<dbReference type="Pfam" id="PF00632">
    <property type="entry name" value="HECT"/>
    <property type="match status" value="1"/>
</dbReference>
<dbReference type="Gene3D" id="3.90.1750.10">
    <property type="entry name" value="Hect, E3 ligase catalytic domains"/>
    <property type="match status" value="1"/>
</dbReference>
<name>A0A8X7NGD6_9BASI</name>
<feature type="domain" description="HECT" evidence="7">
    <location>
        <begin position="887"/>
        <end position="1222"/>
    </location>
</feature>
<evidence type="ECO:0000256" key="6">
    <source>
        <dbReference type="SAM" id="MobiDB-lite"/>
    </source>
</evidence>
<dbReference type="FunFam" id="3.30.2160.10:FF:000002">
    <property type="entry name" value="Putative Ubiquitin-protein ligase E3C"/>
    <property type="match status" value="1"/>
</dbReference>
<dbReference type="GO" id="GO:0000209">
    <property type="term" value="P:protein polyubiquitination"/>
    <property type="evidence" value="ECO:0007669"/>
    <property type="project" value="InterPro"/>
</dbReference>
<evidence type="ECO:0000256" key="2">
    <source>
        <dbReference type="ARBA" id="ARBA00012485"/>
    </source>
</evidence>
<proteinExistence type="predicted"/>
<dbReference type="PANTHER" id="PTHR45700">
    <property type="entry name" value="UBIQUITIN-PROTEIN LIGASE E3C"/>
    <property type="match status" value="1"/>
</dbReference>
<dbReference type="PROSITE" id="PS50237">
    <property type="entry name" value="HECT"/>
    <property type="match status" value="1"/>
</dbReference>
<dbReference type="SMART" id="SM00119">
    <property type="entry name" value="HECTc"/>
    <property type="match status" value="1"/>
</dbReference>
<evidence type="ECO:0000256" key="3">
    <source>
        <dbReference type="ARBA" id="ARBA00022679"/>
    </source>
</evidence>
<comment type="catalytic activity">
    <reaction evidence="1">
        <text>S-ubiquitinyl-[E2 ubiquitin-conjugating enzyme]-L-cysteine + [acceptor protein]-L-lysine = [E2 ubiquitin-conjugating enzyme]-L-cysteine + N(6)-ubiquitinyl-[acceptor protein]-L-lysine.</text>
        <dbReference type="EC" id="2.3.2.26"/>
    </reaction>
</comment>
<feature type="active site" description="Glycyl thioester intermediate" evidence="5">
    <location>
        <position position="1190"/>
    </location>
</feature>
<dbReference type="GO" id="GO:0006511">
    <property type="term" value="P:ubiquitin-dependent protein catabolic process"/>
    <property type="evidence" value="ECO:0007669"/>
    <property type="project" value="TreeGrafter"/>
</dbReference>
<evidence type="ECO:0000256" key="1">
    <source>
        <dbReference type="ARBA" id="ARBA00000885"/>
    </source>
</evidence>
<protein>
    <recommendedName>
        <fullName evidence="2">HECT-type E3 ubiquitin transferase</fullName>
        <ecNumber evidence="2">2.3.2.26</ecNumber>
    </recommendedName>
</protein>
<organism evidence="8 9">
    <name type="scientific">Tilletia walkeri</name>
    <dbReference type="NCBI Taxonomy" id="117179"/>
    <lineage>
        <taxon>Eukaryota</taxon>
        <taxon>Fungi</taxon>
        <taxon>Dikarya</taxon>
        <taxon>Basidiomycota</taxon>
        <taxon>Ustilaginomycotina</taxon>
        <taxon>Exobasidiomycetes</taxon>
        <taxon>Tilletiales</taxon>
        <taxon>Tilletiaceae</taxon>
        <taxon>Tilletia</taxon>
    </lineage>
</organism>
<dbReference type="Gene3D" id="3.30.2160.10">
    <property type="entry name" value="Hect, E3 ligase catalytic domain"/>
    <property type="match status" value="1"/>
</dbReference>
<dbReference type="InterPro" id="IPR044611">
    <property type="entry name" value="E3A/B/C-like"/>
</dbReference>
<dbReference type="SUPFAM" id="SSF56204">
    <property type="entry name" value="Hect, E3 ligase catalytic domain"/>
    <property type="match status" value="1"/>
</dbReference>
<dbReference type="InterPro" id="IPR000569">
    <property type="entry name" value="HECT_dom"/>
</dbReference>
<evidence type="ECO:0000259" key="7">
    <source>
        <dbReference type="PROSITE" id="PS50237"/>
    </source>
</evidence>
<keyword evidence="3" id="KW-0808">Transferase</keyword>
<feature type="compositionally biased region" description="Acidic residues" evidence="6">
    <location>
        <begin position="760"/>
        <end position="769"/>
    </location>
</feature>
<evidence type="ECO:0000313" key="9">
    <source>
        <dbReference type="Proteomes" id="UP000078113"/>
    </source>
</evidence>
<reference evidence="8" key="2">
    <citation type="journal article" date="2019" name="IMA Fungus">
        <title>Genome sequencing and comparison of five Tilletia species to identify candidate genes for the detection of regulated species infecting wheat.</title>
        <authorList>
            <person name="Nguyen H.D.T."/>
            <person name="Sultana T."/>
            <person name="Kesanakurti P."/>
            <person name="Hambleton S."/>
        </authorList>
    </citation>
    <scope>NUCLEOTIDE SEQUENCE</scope>
    <source>
        <strain evidence="8">DAOMC 236422</strain>
    </source>
</reference>
<dbReference type="Gene3D" id="3.30.2410.10">
    <property type="entry name" value="Hect, E3 ligase catalytic domain"/>
    <property type="match status" value="1"/>
</dbReference>
<dbReference type="EMBL" id="LWDG02000008">
    <property type="protein sequence ID" value="KAE8271880.1"/>
    <property type="molecule type" value="Genomic_DNA"/>
</dbReference>
<dbReference type="InterPro" id="IPR035983">
    <property type="entry name" value="Hect_E3_ubiquitin_ligase"/>
</dbReference>
<keyword evidence="9" id="KW-1185">Reference proteome</keyword>
<feature type="region of interest" description="Disordered" evidence="6">
    <location>
        <begin position="365"/>
        <end position="426"/>
    </location>
</feature>
<dbReference type="EC" id="2.3.2.26" evidence="2"/>
<evidence type="ECO:0000313" key="8">
    <source>
        <dbReference type="EMBL" id="KAE8271880.1"/>
    </source>
</evidence>
<feature type="compositionally biased region" description="Basic and acidic residues" evidence="6">
    <location>
        <begin position="741"/>
        <end position="752"/>
    </location>
</feature>
<dbReference type="PANTHER" id="PTHR45700:SF2">
    <property type="entry name" value="UBIQUITIN-PROTEIN LIGASE E3C"/>
    <property type="match status" value="1"/>
</dbReference>
<feature type="compositionally biased region" description="Basic and acidic residues" evidence="6">
    <location>
        <begin position="399"/>
        <end position="414"/>
    </location>
</feature>
<feature type="region of interest" description="Disordered" evidence="6">
    <location>
        <begin position="733"/>
        <end position="752"/>
    </location>
</feature>
<evidence type="ECO:0000256" key="5">
    <source>
        <dbReference type="PROSITE-ProRule" id="PRU00104"/>
    </source>
</evidence>
<dbReference type="PROSITE" id="PS50096">
    <property type="entry name" value="IQ"/>
    <property type="match status" value="1"/>
</dbReference>
<comment type="caution">
    <text evidence="8">The sequence shown here is derived from an EMBL/GenBank/DDBJ whole genome shotgun (WGS) entry which is preliminary data.</text>
</comment>
<dbReference type="Proteomes" id="UP000078113">
    <property type="component" value="Unassembled WGS sequence"/>
</dbReference>
<gene>
    <name evidence="8" type="ORF">A4X09_0g438</name>
</gene>
<evidence type="ECO:0000256" key="4">
    <source>
        <dbReference type="ARBA" id="ARBA00022786"/>
    </source>
</evidence>
<reference evidence="8" key="1">
    <citation type="submission" date="2016-04" db="EMBL/GenBank/DDBJ databases">
        <authorList>
            <person name="Nguyen H.D."/>
            <person name="Samba Siva P."/>
            <person name="Cullis J."/>
            <person name="Levesque C.A."/>
            <person name="Hambleton S."/>
        </authorList>
    </citation>
    <scope>NUCLEOTIDE SEQUENCE</scope>
    <source>
        <strain evidence="8">DAOMC 236422</strain>
    </source>
</reference>
<keyword evidence="4 5" id="KW-0833">Ubl conjugation pathway</keyword>
<feature type="region of interest" description="Disordered" evidence="6">
    <location>
        <begin position="760"/>
        <end position="789"/>
    </location>
</feature>
<dbReference type="GO" id="GO:0061630">
    <property type="term" value="F:ubiquitin protein ligase activity"/>
    <property type="evidence" value="ECO:0007669"/>
    <property type="project" value="UniProtKB-EC"/>
</dbReference>
<sequence>MADFNFTGSTAPKRHIDLGGASAGATRSQAQLAAAARAERAQREQQRRHEASARRIQATWRSHCARLAQLDRWHQDANSALMELEAGSTADIQRAVRLVTYATGAGFAARHALKESHAEVVKRRVRSRLSSADIGLLVRACKVLTLMPSRPQLVALGLPPQLLRNFLDGLLAALSALACQPAQPSTLASSEVLLQSLATLLQQDSTANIASMLISDGLHSTLSALLASIPAQQKASPPVKLIIDVALMPLKILTPSNFATQREQALQQFTISVLSTPHLPNRIPLPSLTQLVTTTPFEEVLAAIISLSESSQPSILSSPHLLANIMVVGGGARRVSMFNTGSQLCTYLEALRLMQNELPAHVFLGPSKPEKASNTKGKVKVEPTNADQEEDEETNGLFDDERSRARAERRRHEAQAAAQQGSKVTESNAVVDKTTYNRLLTLPSDAHLTAILNSSTKFSASTRPALCAFLCSVVTAGWPVAVRERVLGSVIYVGSQSGTGQGGSQQVGGFIRELWRGYIRGGTLARMLSAGPETALKTLQTSQDEAHFKLDPTQRAAREALQREWPALVLICELYSRALLTMGDAEFMPDNRAYEAATSSSNVASTSSSSLGLRNPLTIDEVVSLTGLLRNLVFAMFWYEGSNSVSNGPIFASSAQKAQPAGTGFSNLSLSGFKLKLVDLRALLTKVLQQLYTRDSRRRFTPEGHWEMLSKNDLQAFINTVILEEQELMEGTSALGSNDFEGSRATRRRDQEQAEMMDLVDEDEDEENDDPRRQAAQRGLGESMESARNLPTWSRLRNQSRIGTAGLLTASMMAFLSPRLGVLNNIPFVIPFDVRVEIFRQFIRNDAARYDLHRFDPMDFRRPGVRIRRGHVAEDGFRGLHRLGSQLKQRIQIEFVDQFGNVEAGIDGGGLFKEFLTSLVREAFDTNRGLWSATSDQAIYPNPHSYAQQPEQLEWYTFLGRVLGKAIYEGILVDIKFASFFLSKWLGKQSYLDDLASLDSLDPELAKGLNFVLRAYTGDFEDLALNFTVTDEEFGVSTTTELVPGGAQIPVTRENRLEYVYRVSHYRLSDQIEKQSAAFFSGLSEMVDPRWLRMMNREELRVLVSGTEAPIDVDDLRANTVYGEYHEQDLTIQYFWDALKSFDPQMRKSFLKFVTSCPSPPLLGFAHLSPKFAIRKSGTDESRLPTASTCVNLLKLPAYSTPEQVAAKLRYVCTIEVGFDLS</sequence>
<dbReference type="AlphaFoldDB" id="A0A8X7NGD6"/>